<gene>
    <name evidence="16" type="ORF">PLEPLA_LOCUS24876</name>
</gene>
<dbReference type="GO" id="GO:0042813">
    <property type="term" value="F:Wnt receptor activity"/>
    <property type="evidence" value="ECO:0007669"/>
    <property type="project" value="TreeGrafter"/>
</dbReference>
<dbReference type="AlphaFoldDB" id="A0A9N7UQC7"/>
<evidence type="ECO:0000256" key="8">
    <source>
        <dbReference type="ARBA" id="ARBA00023136"/>
    </source>
</evidence>
<evidence type="ECO:0000256" key="4">
    <source>
        <dbReference type="ARBA" id="ARBA00022687"/>
    </source>
</evidence>
<dbReference type="GO" id="GO:0060070">
    <property type="term" value="P:canonical Wnt signaling pathway"/>
    <property type="evidence" value="ECO:0007669"/>
    <property type="project" value="TreeGrafter"/>
</dbReference>
<organism evidence="16 17">
    <name type="scientific">Pleuronectes platessa</name>
    <name type="common">European plaice</name>
    <dbReference type="NCBI Taxonomy" id="8262"/>
    <lineage>
        <taxon>Eukaryota</taxon>
        <taxon>Metazoa</taxon>
        <taxon>Chordata</taxon>
        <taxon>Craniata</taxon>
        <taxon>Vertebrata</taxon>
        <taxon>Euteleostomi</taxon>
        <taxon>Actinopterygii</taxon>
        <taxon>Neopterygii</taxon>
        <taxon>Teleostei</taxon>
        <taxon>Neoteleostei</taxon>
        <taxon>Acanthomorphata</taxon>
        <taxon>Carangaria</taxon>
        <taxon>Pleuronectiformes</taxon>
        <taxon>Pleuronectoidei</taxon>
        <taxon>Pleuronectidae</taxon>
        <taxon>Pleuronectes</taxon>
    </lineage>
</organism>
<dbReference type="PANTHER" id="PTHR11309">
    <property type="entry name" value="FRIZZLED"/>
    <property type="match status" value="1"/>
</dbReference>
<protein>
    <recommendedName>
        <fullName evidence="15">FZ domain-containing protein</fullName>
    </recommendedName>
</protein>
<evidence type="ECO:0000256" key="6">
    <source>
        <dbReference type="ARBA" id="ARBA00022729"/>
    </source>
</evidence>
<feature type="chain" id="PRO_5040160496" description="FZ domain-containing protein" evidence="14">
    <location>
        <begin position="18"/>
        <end position="199"/>
    </location>
</feature>
<keyword evidence="5" id="KW-0812">Transmembrane</keyword>
<dbReference type="GO" id="GO:0005886">
    <property type="term" value="C:plasma membrane"/>
    <property type="evidence" value="ECO:0007669"/>
    <property type="project" value="UniProtKB-SubCell"/>
</dbReference>
<dbReference type="InterPro" id="IPR020067">
    <property type="entry name" value="Frizzled_dom"/>
</dbReference>
<evidence type="ECO:0000259" key="15">
    <source>
        <dbReference type="PROSITE" id="PS50038"/>
    </source>
</evidence>
<name>A0A9N7UQC7_PLEPL</name>
<keyword evidence="17" id="KW-1185">Reference proteome</keyword>
<dbReference type="GO" id="GO:0035567">
    <property type="term" value="P:non-canonical Wnt signaling pathway"/>
    <property type="evidence" value="ECO:0007669"/>
    <property type="project" value="TreeGrafter"/>
</dbReference>
<comment type="subcellular location">
    <subcellularLocation>
        <location evidence="1">Cell membrane</location>
        <topology evidence="1">Multi-pass membrane protein</topology>
    </subcellularLocation>
</comment>
<feature type="compositionally biased region" description="Polar residues" evidence="13">
    <location>
        <begin position="175"/>
        <end position="186"/>
    </location>
</feature>
<evidence type="ECO:0000256" key="5">
    <source>
        <dbReference type="ARBA" id="ARBA00022692"/>
    </source>
</evidence>
<feature type="compositionally biased region" description="Pro residues" evidence="13">
    <location>
        <begin position="190"/>
        <end position="199"/>
    </location>
</feature>
<dbReference type="FunFam" id="1.10.2000.10:FF:000016">
    <property type="entry name" value="Frizzled"/>
    <property type="match status" value="1"/>
</dbReference>
<dbReference type="GO" id="GO:0017147">
    <property type="term" value="F:Wnt-protein binding"/>
    <property type="evidence" value="ECO:0007669"/>
    <property type="project" value="TreeGrafter"/>
</dbReference>
<keyword evidence="9 12" id="KW-1015">Disulfide bond</keyword>
<dbReference type="Proteomes" id="UP001153269">
    <property type="component" value="Unassembled WGS sequence"/>
</dbReference>
<feature type="disulfide bond" evidence="12">
    <location>
        <begin position="33"/>
        <end position="94"/>
    </location>
</feature>
<reference evidence="16" key="1">
    <citation type="submission" date="2020-03" db="EMBL/GenBank/DDBJ databases">
        <authorList>
            <person name="Weist P."/>
        </authorList>
    </citation>
    <scope>NUCLEOTIDE SEQUENCE</scope>
</reference>
<sequence>MTFCWCVALLLPLLISAQNHEDDGQAAPRHTSCEPITIPLCTDISYTETIMPNLLGHNTQEEAGLEVRQYDPLLKTKCSRELKFLLCSMYAPVCTVLEEAIPPCRSLCKRVKQRCEKRMNKFGFQWPDRLNCESFPDDGQICVGQNNSPATGGRGHRTARPVVDVLGTQNCVQAHTTPSNPTSSDVLWTYPPPHTSPAA</sequence>
<dbReference type="InterPro" id="IPR036790">
    <property type="entry name" value="Frizzled_dom_sf"/>
</dbReference>
<evidence type="ECO:0000256" key="9">
    <source>
        <dbReference type="ARBA" id="ARBA00023157"/>
    </source>
</evidence>
<evidence type="ECO:0000256" key="1">
    <source>
        <dbReference type="ARBA" id="ARBA00004651"/>
    </source>
</evidence>
<dbReference type="Pfam" id="PF01392">
    <property type="entry name" value="Fz"/>
    <property type="match status" value="1"/>
</dbReference>
<evidence type="ECO:0000256" key="3">
    <source>
        <dbReference type="ARBA" id="ARBA00022475"/>
    </source>
</evidence>
<keyword evidence="7" id="KW-1133">Transmembrane helix</keyword>
<evidence type="ECO:0000256" key="7">
    <source>
        <dbReference type="ARBA" id="ARBA00022989"/>
    </source>
</evidence>
<dbReference type="PANTHER" id="PTHR11309:SF47">
    <property type="entry name" value="FRIZZLED"/>
    <property type="match status" value="1"/>
</dbReference>
<keyword evidence="8" id="KW-0472">Membrane</keyword>
<keyword evidence="2" id="KW-0217">Developmental protein</keyword>
<feature type="disulfide bond" evidence="12">
    <location>
        <begin position="108"/>
        <end position="132"/>
    </location>
</feature>
<accession>A0A9N7UQC7</accession>
<feature type="signal peptide" evidence="14">
    <location>
        <begin position="1"/>
        <end position="17"/>
    </location>
</feature>
<evidence type="ECO:0000313" key="16">
    <source>
        <dbReference type="EMBL" id="CAB1436843.1"/>
    </source>
</evidence>
<proteinExistence type="predicted"/>
<evidence type="ECO:0000313" key="17">
    <source>
        <dbReference type="Proteomes" id="UP001153269"/>
    </source>
</evidence>
<dbReference type="EMBL" id="CADEAL010001946">
    <property type="protein sequence ID" value="CAB1436843.1"/>
    <property type="molecule type" value="Genomic_DNA"/>
</dbReference>
<evidence type="ECO:0000256" key="10">
    <source>
        <dbReference type="ARBA" id="ARBA00023170"/>
    </source>
</evidence>
<dbReference type="PROSITE" id="PS50038">
    <property type="entry name" value="FZ"/>
    <property type="match status" value="1"/>
</dbReference>
<evidence type="ECO:0000256" key="13">
    <source>
        <dbReference type="SAM" id="MobiDB-lite"/>
    </source>
</evidence>
<evidence type="ECO:0000256" key="2">
    <source>
        <dbReference type="ARBA" id="ARBA00022473"/>
    </source>
</evidence>
<keyword evidence="4" id="KW-0879">Wnt signaling pathway</keyword>
<feature type="domain" description="FZ" evidence="15">
    <location>
        <begin position="28"/>
        <end position="145"/>
    </location>
</feature>
<feature type="disulfide bond" evidence="12">
    <location>
        <begin position="41"/>
        <end position="87"/>
    </location>
</feature>
<comment type="caution">
    <text evidence="12">Lacks conserved residue(s) required for the propagation of feature annotation.</text>
</comment>
<keyword evidence="6 14" id="KW-0732">Signal</keyword>
<keyword evidence="3" id="KW-1003">Cell membrane</keyword>
<dbReference type="Gene3D" id="1.10.2000.10">
    <property type="entry name" value="Frizzled cysteine-rich domain"/>
    <property type="match status" value="1"/>
</dbReference>
<feature type="region of interest" description="Disordered" evidence="13">
    <location>
        <begin position="175"/>
        <end position="199"/>
    </location>
</feature>
<evidence type="ECO:0000256" key="11">
    <source>
        <dbReference type="ARBA" id="ARBA00023180"/>
    </source>
</evidence>
<dbReference type="InterPro" id="IPR015526">
    <property type="entry name" value="Frizzled/SFRP"/>
</dbReference>
<keyword evidence="11" id="KW-0325">Glycoprotein</keyword>
<keyword evidence="10" id="KW-0675">Receptor</keyword>
<evidence type="ECO:0000256" key="14">
    <source>
        <dbReference type="SAM" id="SignalP"/>
    </source>
</evidence>
<evidence type="ECO:0000256" key="12">
    <source>
        <dbReference type="PROSITE-ProRule" id="PRU00090"/>
    </source>
</evidence>
<dbReference type="SUPFAM" id="SSF63501">
    <property type="entry name" value="Frizzled cysteine-rich domain"/>
    <property type="match status" value="1"/>
</dbReference>
<comment type="caution">
    <text evidence="16">The sequence shown here is derived from an EMBL/GenBank/DDBJ whole genome shotgun (WGS) entry which is preliminary data.</text>
</comment>
<dbReference type="SMART" id="SM00063">
    <property type="entry name" value="FRI"/>
    <property type="match status" value="1"/>
</dbReference>